<sequence>MIEAVGNYGSHLKPPSYYELRVPLRTKGHEEEQMKYGCSIMSDGIMFVNSINASEFMKIEDKVYQFLNNFVEEIGEKNVIQVVTDNGSNYVMTNIGKIAKVKKVIQRHQVRRLHLQALIGFENHEEIHKQVRISETWNYKICNHLSYVAKIAQAKSQSCSLRMNGWSLGQLRIPKG</sequence>
<dbReference type="InterPro" id="IPR007021">
    <property type="entry name" value="DUF659"/>
</dbReference>
<dbReference type="AlphaFoldDB" id="A0A371GK00"/>
<accession>A0A371GK00</accession>
<organism evidence="2 3">
    <name type="scientific">Mucuna pruriens</name>
    <name type="common">Velvet bean</name>
    <name type="synonym">Dolichos pruriens</name>
    <dbReference type="NCBI Taxonomy" id="157652"/>
    <lineage>
        <taxon>Eukaryota</taxon>
        <taxon>Viridiplantae</taxon>
        <taxon>Streptophyta</taxon>
        <taxon>Embryophyta</taxon>
        <taxon>Tracheophyta</taxon>
        <taxon>Spermatophyta</taxon>
        <taxon>Magnoliopsida</taxon>
        <taxon>eudicotyledons</taxon>
        <taxon>Gunneridae</taxon>
        <taxon>Pentapetalae</taxon>
        <taxon>rosids</taxon>
        <taxon>fabids</taxon>
        <taxon>Fabales</taxon>
        <taxon>Fabaceae</taxon>
        <taxon>Papilionoideae</taxon>
        <taxon>50 kb inversion clade</taxon>
        <taxon>NPAAA clade</taxon>
        <taxon>indigoferoid/millettioid clade</taxon>
        <taxon>Phaseoleae</taxon>
        <taxon>Mucuna</taxon>
    </lineage>
</organism>
<name>A0A371GK00_MUCPR</name>
<proteinExistence type="predicted"/>
<evidence type="ECO:0000313" key="3">
    <source>
        <dbReference type="Proteomes" id="UP000257109"/>
    </source>
</evidence>
<dbReference type="EMBL" id="QJKJ01005257">
    <property type="protein sequence ID" value="RDX90889.1"/>
    <property type="molecule type" value="Genomic_DNA"/>
</dbReference>
<dbReference type="STRING" id="157652.A0A371GK00"/>
<evidence type="ECO:0000259" key="1">
    <source>
        <dbReference type="Pfam" id="PF04937"/>
    </source>
</evidence>
<feature type="non-terminal residue" evidence="2">
    <location>
        <position position="1"/>
    </location>
</feature>
<keyword evidence="3" id="KW-1185">Reference proteome</keyword>
<protein>
    <recommendedName>
        <fullName evidence="1">DUF659 domain-containing protein</fullName>
    </recommendedName>
</protein>
<reference evidence="2" key="1">
    <citation type="submission" date="2018-05" db="EMBL/GenBank/DDBJ databases">
        <title>Draft genome of Mucuna pruriens seed.</title>
        <authorList>
            <person name="Nnadi N.E."/>
            <person name="Vos R."/>
            <person name="Hasami M.H."/>
            <person name="Devisetty U.K."/>
            <person name="Aguiy J.C."/>
        </authorList>
    </citation>
    <scope>NUCLEOTIDE SEQUENCE [LARGE SCALE GENOMIC DNA]</scope>
    <source>
        <strain evidence="2">JCA_2017</strain>
    </source>
</reference>
<dbReference type="Pfam" id="PF04937">
    <property type="entry name" value="DUF659"/>
    <property type="match status" value="1"/>
</dbReference>
<feature type="domain" description="DUF659" evidence="1">
    <location>
        <begin position="43"/>
        <end position="96"/>
    </location>
</feature>
<dbReference type="PANTHER" id="PTHR32166:SF74">
    <property type="entry name" value="OS05G0256350 PROTEIN"/>
    <property type="match status" value="1"/>
</dbReference>
<dbReference type="OrthoDB" id="2442898at2759"/>
<dbReference type="Proteomes" id="UP000257109">
    <property type="component" value="Unassembled WGS sequence"/>
</dbReference>
<evidence type="ECO:0000313" key="2">
    <source>
        <dbReference type="EMBL" id="RDX90889.1"/>
    </source>
</evidence>
<dbReference type="PANTHER" id="PTHR32166">
    <property type="entry name" value="OSJNBA0013A04.12 PROTEIN"/>
    <property type="match status" value="1"/>
</dbReference>
<gene>
    <name evidence="2" type="ORF">CR513_27195</name>
</gene>
<comment type="caution">
    <text evidence="2">The sequence shown here is derived from an EMBL/GenBank/DDBJ whole genome shotgun (WGS) entry which is preliminary data.</text>
</comment>